<organism evidence="7 8">
    <name type="scientific">Iodidimonas muriae</name>
    <dbReference type="NCBI Taxonomy" id="261467"/>
    <lineage>
        <taxon>Bacteria</taxon>
        <taxon>Pseudomonadati</taxon>
        <taxon>Pseudomonadota</taxon>
        <taxon>Alphaproteobacteria</taxon>
        <taxon>Iodidimonadales</taxon>
        <taxon>Iodidimonadaceae</taxon>
        <taxon>Iodidimonas</taxon>
    </lineage>
</organism>
<dbReference type="InterPro" id="IPR029767">
    <property type="entry name" value="WecB-like"/>
</dbReference>
<evidence type="ECO:0000259" key="6">
    <source>
        <dbReference type="Pfam" id="PF02350"/>
    </source>
</evidence>
<dbReference type="InterPro" id="IPR003331">
    <property type="entry name" value="UDP_GlcNAc_Epimerase_2_dom"/>
</dbReference>
<name>A0ABQ2L875_9PROT</name>
<dbReference type="Gene3D" id="3.40.50.2000">
    <property type="entry name" value="Glycogen Phosphorylase B"/>
    <property type="match status" value="2"/>
</dbReference>
<sequence length="406" mass="44405">MYFKGALHGALPPMPRVIWIVHILSVIGTRPEAIKLAPLILEFEQKRDITHSLCLTGQHRDLVQPVLQQFGLKSTYDLNLMAPEQSLAALTAAILDGLSNILDAEQPDWLVVQGDTSSAFAAALAGFYAAIPVLHVESGLRSHDPLNPWPEEAHRRMISPIATLHAAPTAAAALSLEREGIARENILISGNSGIDALHKMCVRLDQDADLLARTQAQLPLSRPDKRLIFVTCHRREQRAERLQGLARALIHLAARGDVDIILPTHPSPQVHSPLHSALDGKAGIALVPPLDYAATVCLLRTCHFVISDSGGLQEEAPSLGKPILVLRDVTERQEAVDAGAAILVGQSEERILTQANRLLDHPTYYAGMARLRKLFGDGKASARIVEHLMTHHKNTHVAQRTRHHQS</sequence>
<keyword evidence="8" id="KW-1185">Reference proteome</keyword>
<accession>A0ABQ2L875</accession>
<comment type="caution">
    <text evidence="7">The sequence shown here is derived from an EMBL/GenBank/DDBJ whole genome shotgun (WGS) entry which is preliminary data.</text>
</comment>
<dbReference type="PANTHER" id="PTHR43174:SF2">
    <property type="entry name" value="UDP-N-ACETYLGLUCOSAMINE 2-EPIMERASE"/>
    <property type="match status" value="1"/>
</dbReference>
<evidence type="ECO:0000313" key="7">
    <source>
        <dbReference type="EMBL" id="GGO06478.1"/>
    </source>
</evidence>
<dbReference type="NCBIfam" id="TIGR00236">
    <property type="entry name" value="wecB"/>
    <property type="match status" value="1"/>
</dbReference>
<evidence type="ECO:0000256" key="4">
    <source>
        <dbReference type="ARBA" id="ARBA00038858"/>
    </source>
</evidence>
<evidence type="ECO:0000313" key="8">
    <source>
        <dbReference type="Proteomes" id="UP000602381"/>
    </source>
</evidence>
<evidence type="ECO:0000256" key="3">
    <source>
        <dbReference type="ARBA" id="ARBA00038209"/>
    </source>
</evidence>
<protein>
    <recommendedName>
        <fullName evidence="4">UDP-N-acetylglucosamine 2-epimerase (non-hydrolyzing)</fullName>
        <ecNumber evidence="4">5.1.3.14</ecNumber>
    </recommendedName>
</protein>
<gene>
    <name evidence="7" type="ORF">GCM10007972_04870</name>
</gene>
<dbReference type="CDD" id="cd03786">
    <property type="entry name" value="GTB_UDP-GlcNAc_2-Epimerase"/>
    <property type="match status" value="1"/>
</dbReference>
<dbReference type="Pfam" id="PF02350">
    <property type="entry name" value="Epimerase_2"/>
    <property type="match status" value="1"/>
</dbReference>
<dbReference type="SUPFAM" id="SSF53756">
    <property type="entry name" value="UDP-Glycosyltransferase/glycogen phosphorylase"/>
    <property type="match status" value="1"/>
</dbReference>
<evidence type="ECO:0000256" key="2">
    <source>
        <dbReference type="ARBA" id="ARBA00036080"/>
    </source>
</evidence>
<evidence type="ECO:0000256" key="1">
    <source>
        <dbReference type="ARBA" id="ARBA00023235"/>
    </source>
</evidence>
<proteinExistence type="inferred from homology"/>
<dbReference type="EMBL" id="BMOV01000002">
    <property type="protein sequence ID" value="GGO06478.1"/>
    <property type="molecule type" value="Genomic_DNA"/>
</dbReference>
<feature type="domain" description="UDP-N-acetylglucosamine 2-epimerase" evidence="6">
    <location>
        <begin position="43"/>
        <end position="388"/>
    </location>
</feature>
<dbReference type="Proteomes" id="UP000602381">
    <property type="component" value="Unassembled WGS sequence"/>
</dbReference>
<keyword evidence="1 5" id="KW-0413">Isomerase</keyword>
<comment type="similarity">
    <text evidence="3 5">Belongs to the UDP-N-acetylglucosamine 2-epimerase family.</text>
</comment>
<evidence type="ECO:0000256" key="5">
    <source>
        <dbReference type="RuleBase" id="RU003513"/>
    </source>
</evidence>
<dbReference type="EC" id="5.1.3.14" evidence="4"/>
<comment type="catalytic activity">
    <reaction evidence="2">
        <text>UDP-N-acetyl-alpha-D-glucosamine = UDP-N-acetyl-alpha-D-mannosamine</text>
        <dbReference type="Rhea" id="RHEA:17213"/>
        <dbReference type="ChEBI" id="CHEBI:57705"/>
        <dbReference type="ChEBI" id="CHEBI:68623"/>
        <dbReference type="EC" id="5.1.3.14"/>
    </reaction>
</comment>
<dbReference type="PANTHER" id="PTHR43174">
    <property type="entry name" value="UDP-N-ACETYLGLUCOSAMINE 2-EPIMERASE"/>
    <property type="match status" value="1"/>
</dbReference>
<reference evidence="8" key="1">
    <citation type="journal article" date="2019" name="Int. J. Syst. Evol. Microbiol.">
        <title>The Global Catalogue of Microorganisms (GCM) 10K type strain sequencing project: providing services to taxonomists for standard genome sequencing and annotation.</title>
        <authorList>
            <consortium name="The Broad Institute Genomics Platform"/>
            <consortium name="The Broad Institute Genome Sequencing Center for Infectious Disease"/>
            <person name="Wu L."/>
            <person name="Ma J."/>
        </authorList>
    </citation>
    <scope>NUCLEOTIDE SEQUENCE [LARGE SCALE GENOMIC DNA]</scope>
    <source>
        <strain evidence="8">JCM 17843</strain>
    </source>
</reference>